<gene>
    <name evidence="1" type="ORF">AMORRO_LOCUS16513</name>
</gene>
<feature type="non-terminal residue" evidence="1">
    <location>
        <position position="1"/>
    </location>
</feature>
<dbReference type="Proteomes" id="UP000789342">
    <property type="component" value="Unassembled WGS sequence"/>
</dbReference>
<dbReference type="InterPro" id="IPR021109">
    <property type="entry name" value="Peptidase_aspartic_dom_sf"/>
</dbReference>
<dbReference type="AlphaFoldDB" id="A0A9N9NXI6"/>
<comment type="caution">
    <text evidence="1">The sequence shown here is derived from an EMBL/GenBank/DDBJ whole genome shotgun (WGS) entry which is preliminary data.</text>
</comment>
<name>A0A9N9NXI6_9GLOM</name>
<protein>
    <submittedName>
        <fullName evidence="1">15763_t:CDS:1</fullName>
    </submittedName>
</protein>
<accession>A0A9N9NXI6</accession>
<evidence type="ECO:0000313" key="2">
    <source>
        <dbReference type="Proteomes" id="UP000789342"/>
    </source>
</evidence>
<proteinExistence type="predicted"/>
<reference evidence="1" key="1">
    <citation type="submission" date="2021-06" db="EMBL/GenBank/DDBJ databases">
        <authorList>
            <person name="Kallberg Y."/>
            <person name="Tangrot J."/>
            <person name="Rosling A."/>
        </authorList>
    </citation>
    <scope>NUCLEOTIDE SEQUENCE</scope>
    <source>
        <strain evidence="1">CL551</strain>
    </source>
</reference>
<keyword evidence="2" id="KW-1185">Reference proteome</keyword>
<organism evidence="1 2">
    <name type="scientific">Acaulospora morrowiae</name>
    <dbReference type="NCBI Taxonomy" id="94023"/>
    <lineage>
        <taxon>Eukaryota</taxon>
        <taxon>Fungi</taxon>
        <taxon>Fungi incertae sedis</taxon>
        <taxon>Mucoromycota</taxon>
        <taxon>Glomeromycotina</taxon>
        <taxon>Glomeromycetes</taxon>
        <taxon>Diversisporales</taxon>
        <taxon>Acaulosporaceae</taxon>
        <taxon>Acaulospora</taxon>
    </lineage>
</organism>
<dbReference type="EMBL" id="CAJVPV010045783">
    <property type="protein sequence ID" value="CAG8769797.1"/>
    <property type="molecule type" value="Genomic_DNA"/>
</dbReference>
<sequence>PVETILDTTSNCNLIGRGLVDILGLEIDTSYKEETKLLIHYPSEKSSNNLTIEDSIIILGKIHKINPSFRSKNNKWKQVEVNDILVPNKPEFAHVLLLGSPWIQANMTEINFSNHILTLLDGTDILLDISQEFPPPKQISIPVKEYYKMVKYYITTLGINNNEIYLKKHFLRGLSYNNRLEARRYKTDLSLDELVAKLSVVENNRKNK</sequence>
<evidence type="ECO:0000313" key="1">
    <source>
        <dbReference type="EMBL" id="CAG8769797.1"/>
    </source>
</evidence>
<dbReference type="Gene3D" id="2.40.70.10">
    <property type="entry name" value="Acid Proteases"/>
    <property type="match status" value="1"/>
</dbReference>